<evidence type="ECO:0000256" key="1">
    <source>
        <dbReference type="SAM" id="MobiDB-lite"/>
    </source>
</evidence>
<protein>
    <submittedName>
        <fullName evidence="2">Uncharacterized protein</fullName>
    </submittedName>
</protein>
<evidence type="ECO:0000313" key="2">
    <source>
        <dbReference type="EMBL" id="GIX80071.1"/>
    </source>
</evidence>
<gene>
    <name evidence="2" type="ORF">CDAR_385811</name>
</gene>
<dbReference type="EMBL" id="BPLQ01001263">
    <property type="protein sequence ID" value="GIX80071.1"/>
    <property type="molecule type" value="Genomic_DNA"/>
</dbReference>
<dbReference type="AlphaFoldDB" id="A0AAV4N6F2"/>
<comment type="caution">
    <text evidence="2">The sequence shown here is derived from an EMBL/GenBank/DDBJ whole genome shotgun (WGS) entry which is preliminary data.</text>
</comment>
<reference evidence="2 3" key="1">
    <citation type="submission" date="2021-06" db="EMBL/GenBank/DDBJ databases">
        <title>Caerostris darwini draft genome.</title>
        <authorList>
            <person name="Kono N."/>
            <person name="Arakawa K."/>
        </authorList>
    </citation>
    <scope>NUCLEOTIDE SEQUENCE [LARGE SCALE GENOMIC DNA]</scope>
</reference>
<proteinExistence type="predicted"/>
<organism evidence="2 3">
    <name type="scientific">Caerostris darwini</name>
    <dbReference type="NCBI Taxonomy" id="1538125"/>
    <lineage>
        <taxon>Eukaryota</taxon>
        <taxon>Metazoa</taxon>
        <taxon>Ecdysozoa</taxon>
        <taxon>Arthropoda</taxon>
        <taxon>Chelicerata</taxon>
        <taxon>Arachnida</taxon>
        <taxon>Araneae</taxon>
        <taxon>Araneomorphae</taxon>
        <taxon>Entelegynae</taxon>
        <taxon>Araneoidea</taxon>
        <taxon>Araneidae</taxon>
        <taxon>Caerostris</taxon>
    </lineage>
</organism>
<dbReference type="Proteomes" id="UP001054837">
    <property type="component" value="Unassembled WGS sequence"/>
</dbReference>
<feature type="region of interest" description="Disordered" evidence="1">
    <location>
        <begin position="131"/>
        <end position="152"/>
    </location>
</feature>
<sequence>MPNYNLTEIRHCKMVLTVKQTFNAGHFYNTRFNLPTLLPSILTPIPPEAVVRTPYATHILKGKHPTVLDPVIWESTSSLVHSSDTVSLTMHLMIAAYVPIFSNVSDTLRCCKENRNCNIKQNKWKQHENVSVVNGSRDSISSKEKGNRRNGNLETKVAFTEFPPRKLENWKDQVLENHSTELLNGFGLLPPIENRNCDIKQNEWKQHENVSVVNGSPVSISSKEKGNQKNGNLETKVAFAEFPPGKLENWKKQIVEKHCTELLNGL</sequence>
<accession>A0AAV4N6F2</accession>
<keyword evidence="3" id="KW-1185">Reference proteome</keyword>
<evidence type="ECO:0000313" key="3">
    <source>
        <dbReference type="Proteomes" id="UP001054837"/>
    </source>
</evidence>
<name>A0AAV4N6F2_9ARAC</name>